<keyword evidence="4" id="KW-0949">S-adenosyl-L-methionine</keyword>
<evidence type="ECO:0000256" key="6">
    <source>
        <dbReference type="SAM" id="MobiDB-lite"/>
    </source>
</evidence>
<comment type="catalytic activity">
    <reaction evidence="5">
        <text>a 2'-deoxyadenosine in DNA + S-adenosyl-L-methionine = an N(6)-methyl-2'-deoxyadenosine in DNA + S-adenosyl-L-homocysteine + H(+)</text>
        <dbReference type="Rhea" id="RHEA:15197"/>
        <dbReference type="Rhea" id="RHEA-COMP:12418"/>
        <dbReference type="Rhea" id="RHEA-COMP:12419"/>
        <dbReference type="ChEBI" id="CHEBI:15378"/>
        <dbReference type="ChEBI" id="CHEBI:57856"/>
        <dbReference type="ChEBI" id="CHEBI:59789"/>
        <dbReference type="ChEBI" id="CHEBI:90615"/>
        <dbReference type="ChEBI" id="CHEBI:90616"/>
        <dbReference type="EC" id="2.1.1.72"/>
    </reaction>
</comment>
<evidence type="ECO:0000313" key="8">
    <source>
        <dbReference type="EMBL" id="SDX45444.1"/>
    </source>
</evidence>
<reference evidence="9" key="1">
    <citation type="submission" date="2016-10" db="EMBL/GenBank/DDBJ databases">
        <authorList>
            <person name="Varghese N."/>
            <person name="Submissions S."/>
        </authorList>
    </citation>
    <scope>NUCLEOTIDE SEQUENCE [LARGE SCALE GENOMIC DNA]</scope>
    <source>
        <strain evidence="9">DSM 217</strain>
    </source>
</reference>
<protein>
    <recommendedName>
        <fullName evidence="1">site-specific DNA-methyltransferase (adenine-specific)</fullName>
        <ecNumber evidence="1">2.1.1.72</ecNumber>
    </recommendedName>
</protein>
<feature type="region of interest" description="Disordered" evidence="6">
    <location>
        <begin position="519"/>
        <end position="545"/>
    </location>
</feature>
<name>A0A1H3BVR2_THIRO</name>
<dbReference type="SUPFAM" id="SSF53335">
    <property type="entry name" value="S-adenosyl-L-methionine-dependent methyltransferases"/>
    <property type="match status" value="1"/>
</dbReference>
<keyword evidence="3" id="KW-0808">Transferase</keyword>
<evidence type="ECO:0000256" key="4">
    <source>
        <dbReference type="ARBA" id="ARBA00022691"/>
    </source>
</evidence>
<accession>A0A1H3BVR2</accession>
<dbReference type="Gene3D" id="3.40.50.150">
    <property type="entry name" value="Vaccinia Virus protein VP39"/>
    <property type="match status" value="1"/>
</dbReference>
<feature type="region of interest" description="Disordered" evidence="6">
    <location>
        <begin position="1329"/>
        <end position="1363"/>
    </location>
</feature>
<dbReference type="PRINTS" id="PR00507">
    <property type="entry name" value="N12N6MTFRASE"/>
</dbReference>
<dbReference type="OrthoDB" id="9782445at2"/>
<evidence type="ECO:0000256" key="5">
    <source>
        <dbReference type="ARBA" id="ARBA00047942"/>
    </source>
</evidence>
<dbReference type="EMBL" id="FNNZ01000027">
    <property type="protein sequence ID" value="SDX45444.1"/>
    <property type="molecule type" value="Genomic_DNA"/>
</dbReference>
<proteinExistence type="predicted"/>
<evidence type="ECO:0000256" key="1">
    <source>
        <dbReference type="ARBA" id="ARBA00011900"/>
    </source>
</evidence>
<dbReference type="STRING" id="1058.SAMN05421783_12720"/>
<keyword evidence="2 8" id="KW-0489">Methyltransferase</keyword>
<dbReference type="GO" id="GO:0009007">
    <property type="term" value="F:site-specific DNA-methyltransferase (adenine-specific) activity"/>
    <property type="evidence" value="ECO:0007669"/>
    <property type="project" value="UniProtKB-EC"/>
</dbReference>
<keyword evidence="9" id="KW-1185">Reference proteome</keyword>
<dbReference type="PANTHER" id="PTHR33841:SF1">
    <property type="entry name" value="DNA METHYLTRANSFERASE A"/>
    <property type="match status" value="1"/>
</dbReference>
<feature type="compositionally biased region" description="Polar residues" evidence="6">
    <location>
        <begin position="1339"/>
        <end position="1353"/>
    </location>
</feature>
<dbReference type="Proteomes" id="UP000198816">
    <property type="component" value="Unassembled WGS sequence"/>
</dbReference>
<dbReference type="InterPro" id="IPR050953">
    <property type="entry name" value="N4_N6_ade-DNA_methylase"/>
</dbReference>
<dbReference type="InterPro" id="IPR002052">
    <property type="entry name" value="DNA_methylase_N6_adenine_CS"/>
</dbReference>
<feature type="domain" description="Type II methyltransferase M.TaqI-like" evidence="7">
    <location>
        <begin position="630"/>
        <end position="882"/>
    </location>
</feature>
<evidence type="ECO:0000259" key="7">
    <source>
        <dbReference type="Pfam" id="PF07669"/>
    </source>
</evidence>
<evidence type="ECO:0000256" key="2">
    <source>
        <dbReference type="ARBA" id="ARBA00022603"/>
    </source>
</evidence>
<sequence length="1363" mass="151789">MSNEPVFRDHQAWLGYLQPDGLVVSPAALVDLQVILPRDVRVEQQRFLECVTEQRIGDGDPVPVIADLAAFLHDVLEWPETLLHGFNPVRPLSECLTVPLREFGETLVPSAALADAKPKDAEHSWLLLIQSLPLGTDLDAAVTGDPRGWSASPTRRFERLLRETQIPIGLLANGTQLRLMYAPRGENAGSLTFPVQAMTEITGRPILGACHMLLKRSRLLAGPVGERLPAVLAKSREYQGTVSTQLAGQVLEALYDLLRGFQAADERTSGALLKDVLAHDPDSVYGGLLNVLLRLVFLLYAEDRGLMPGSALYVQHYSVHGLFEKLRTDAQNYPDTLDHRYGAWPRLLALFRAVHGGCRHPQLQMPARHGYLFDPERFSFLEGRVAQSDPQTSSSIPLVSDGTLYHVLDRLLMLKGERLSYRTLDVEQIGSVYEAIMGFRLEVAHGPTIALKPPKKHGAPPAVNLAALLAQKPSNRAKWLNDTADQKLDVKATKALKEAANLDDLLAALERRIHRGATPSPVAQGAMTLQPSDERRRSGSHYTPRTLTEPIVTRTLAPVLAQLGEHPTPEQILNLKICDLAVGSGAFLVAACRALGEALVSAWHHHGQLPPIPPDEDEVLLARRLVAQRCLYGVDKNPMAADLAKLSLWLATLARDHPFTFLDHSIRAGDSLLGLNRRQIIAFNWEPSKDRALDDDLIERRLVAATEARRVIIDSGDDLTTSLKAQKLAVADESLELVRLIGDLSVAAFFSADKDKVRQIKRDSLRAELTERLRANDLLNLPKPSYILRSSEHPFVPFHWEIEFPEVFQSAQGGFDAIVGNPPFAGKNTLIGANTAGYLDWLKRMHPGAHGNADLVAHFFRRAFDLLRPDGCFGLIATNTIGQGDTRSTGLRWICTHGGAIYWARKRYKWPGEAAVVVSVVHIKKSPSPSGRATGVREKASAILDGRAVERISAYLFHAGGDEDPARLEANADKSFQGSIVLGMGFTFDDTDTKGVASSLADMRRLIERNPRNAERIFPYIGGEEVNDSPTHDHHRYVINFADFPLRREDVGASWAGADITQRSRWLRTGIVPLDYPEPVAADWPELLEIIEQRVKPERLKINDKIGKEKWWLFLRTRGELQQAIRGLERVLVICRHQPQWVTTFMASSSVFAESLIVFPFFNQATTCCLQARPHEIWSRFFGSSMKDDLRYNPSDCFETFPFPPNWRTNPALESAGLAYHTFRAALMVQNNEGLTKTYNRFHDPNETAPAILRLRELHAAMDRAVLDSYGWTDLPTDCEFLLDWDDEEDDETSSGRRKKKPWRLRWPDDVRDEVLARLLALNAKRAAEEASAGLSSPAAKSQRGSAKRSSGCLNLELGLREE</sequence>
<evidence type="ECO:0000313" key="9">
    <source>
        <dbReference type="Proteomes" id="UP000198816"/>
    </source>
</evidence>
<gene>
    <name evidence="8" type="ORF">SAMN05421783_12720</name>
</gene>
<dbReference type="PROSITE" id="PS00092">
    <property type="entry name" value="N6_MTASE"/>
    <property type="match status" value="1"/>
</dbReference>
<dbReference type="GO" id="GO:0006304">
    <property type="term" value="P:DNA modification"/>
    <property type="evidence" value="ECO:0007669"/>
    <property type="project" value="InterPro"/>
</dbReference>
<dbReference type="Pfam" id="PF07669">
    <property type="entry name" value="Eco57I"/>
    <property type="match status" value="1"/>
</dbReference>
<dbReference type="RefSeq" id="WP_093036905.1">
    <property type="nucleotide sequence ID" value="NZ_FNNZ01000027.1"/>
</dbReference>
<organism evidence="8 9">
    <name type="scientific">Thiocapsa roseopersicina</name>
    <dbReference type="NCBI Taxonomy" id="1058"/>
    <lineage>
        <taxon>Bacteria</taxon>
        <taxon>Pseudomonadati</taxon>
        <taxon>Pseudomonadota</taxon>
        <taxon>Gammaproteobacteria</taxon>
        <taxon>Chromatiales</taxon>
        <taxon>Chromatiaceae</taxon>
        <taxon>Thiocapsa</taxon>
    </lineage>
</organism>
<dbReference type="EC" id="2.1.1.72" evidence="1"/>
<dbReference type="GO" id="GO:0032259">
    <property type="term" value="P:methylation"/>
    <property type="evidence" value="ECO:0007669"/>
    <property type="project" value="UniProtKB-KW"/>
</dbReference>
<evidence type="ECO:0000256" key="3">
    <source>
        <dbReference type="ARBA" id="ARBA00022679"/>
    </source>
</evidence>
<dbReference type="InterPro" id="IPR029063">
    <property type="entry name" value="SAM-dependent_MTases_sf"/>
</dbReference>
<dbReference type="GO" id="GO:0003676">
    <property type="term" value="F:nucleic acid binding"/>
    <property type="evidence" value="ECO:0007669"/>
    <property type="project" value="InterPro"/>
</dbReference>
<dbReference type="InterPro" id="IPR011639">
    <property type="entry name" value="MethylTrfase_TaqI-like_dom"/>
</dbReference>
<dbReference type="PANTHER" id="PTHR33841">
    <property type="entry name" value="DNA METHYLTRANSFERASE YEEA-RELATED"/>
    <property type="match status" value="1"/>
</dbReference>